<evidence type="ECO:0000313" key="2">
    <source>
        <dbReference type="Proteomes" id="UP000828048"/>
    </source>
</evidence>
<comment type="caution">
    <text evidence="1">The sequence shown here is derived from an EMBL/GenBank/DDBJ whole genome shotgun (WGS) entry which is preliminary data.</text>
</comment>
<keyword evidence="2" id="KW-1185">Reference proteome</keyword>
<gene>
    <name evidence="1" type="ORF">Vadar_016858</name>
</gene>
<reference evidence="1 2" key="1">
    <citation type="journal article" date="2021" name="Hortic Res">
        <title>High-quality reference genome and annotation aids understanding of berry development for evergreen blueberry (Vaccinium darrowii).</title>
        <authorList>
            <person name="Yu J."/>
            <person name="Hulse-Kemp A.M."/>
            <person name="Babiker E."/>
            <person name="Staton M."/>
        </authorList>
    </citation>
    <scope>NUCLEOTIDE SEQUENCE [LARGE SCALE GENOMIC DNA]</scope>
    <source>
        <strain evidence="2">cv. NJ 8807/NJ 8810</strain>
        <tissue evidence="1">Young leaf</tissue>
    </source>
</reference>
<protein>
    <submittedName>
        <fullName evidence="1">Uncharacterized protein</fullName>
    </submittedName>
</protein>
<accession>A0ACB7XIS0</accession>
<proteinExistence type="predicted"/>
<dbReference type="Proteomes" id="UP000828048">
    <property type="component" value="Chromosome 10"/>
</dbReference>
<evidence type="ECO:0000313" key="1">
    <source>
        <dbReference type="EMBL" id="KAH7840433.1"/>
    </source>
</evidence>
<name>A0ACB7XIS0_9ERIC</name>
<sequence length="419" mass="47084">MEFVRSSTRVLESVARNGLGSIRCLSNSSVSPITSFVRRLVGVPNSQIKATLDAESDNHLTLKSLEFSWDALLSSLSSSSPHKAHLVLEWRLEKIVKAKEGNPGCYSELISMCGKIKDVSLAMQVFAAMEAHGIKPTCSIFNALLSACFSSGNLITALSLFEVMHHSEPYKPNSDTYNAFISTYANLGNEKAMESWYSARKAAGFSADVQTYESLLSGCVKSKNFDGVDRFYEEMALSGVRPNVRILEMVLLGHCKRRNLAKVKEFLEFIVDGTYSINVTMAENLVRFFYDLGKVEEMEDLLATLMNSNHDVEVLSLVHYGIIRSFTMLDRLDDVEYAFGRMLRQGISFKCSEDIDMVIRLYFRHAAYDRLEMFLECIKCSSYKLTRSSYDMLVAGYRRAGLPVKLDLVLNDMKLAGFL</sequence>
<organism evidence="1 2">
    <name type="scientific">Vaccinium darrowii</name>
    <dbReference type="NCBI Taxonomy" id="229202"/>
    <lineage>
        <taxon>Eukaryota</taxon>
        <taxon>Viridiplantae</taxon>
        <taxon>Streptophyta</taxon>
        <taxon>Embryophyta</taxon>
        <taxon>Tracheophyta</taxon>
        <taxon>Spermatophyta</taxon>
        <taxon>Magnoliopsida</taxon>
        <taxon>eudicotyledons</taxon>
        <taxon>Gunneridae</taxon>
        <taxon>Pentapetalae</taxon>
        <taxon>asterids</taxon>
        <taxon>Ericales</taxon>
        <taxon>Ericaceae</taxon>
        <taxon>Vaccinioideae</taxon>
        <taxon>Vaccinieae</taxon>
        <taxon>Vaccinium</taxon>
    </lineage>
</organism>
<dbReference type="EMBL" id="CM037160">
    <property type="protein sequence ID" value="KAH7840433.1"/>
    <property type="molecule type" value="Genomic_DNA"/>
</dbReference>